<keyword evidence="1" id="KW-0808">Transferase</keyword>
<gene>
    <name evidence="1" type="ORF">HaLaN_19684</name>
</gene>
<dbReference type="GO" id="GO:0003676">
    <property type="term" value="F:nucleic acid binding"/>
    <property type="evidence" value="ECO:0007669"/>
    <property type="project" value="InterPro"/>
</dbReference>
<organism evidence="1 2">
    <name type="scientific">Haematococcus lacustris</name>
    <name type="common">Green alga</name>
    <name type="synonym">Haematococcus pluvialis</name>
    <dbReference type="NCBI Taxonomy" id="44745"/>
    <lineage>
        <taxon>Eukaryota</taxon>
        <taxon>Viridiplantae</taxon>
        <taxon>Chlorophyta</taxon>
        <taxon>core chlorophytes</taxon>
        <taxon>Chlorophyceae</taxon>
        <taxon>CS clade</taxon>
        <taxon>Chlamydomonadales</taxon>
        <taxon>Haematococcaceae</taxon>
        <taxon>Haematococcus</taxon>
    </lineage>
</organism>
<keyword evidence="2" id="KW-1185">Reference proteome</keyword>
<sequence>MAADVTPMWRFSKPVNSEPTRCLYATGWPAEQFEYLQVLFAAYGPVELVRPSNLASSYCFAMFATAPCAQAALAGLNNMPCEASPSARKLCLRYSNATMQPQQSAPPPATARTSDQLGVPGLQLLHDFVSPGEEIELLNAVAHGPWQHLAKRRVQHFGWEFDYSVRGRGLQRWKRR</sequence>
<comment type="caution">
    <text evidence="1">The sequence shown here is derived from an EMBL/GenBank/DDBJ whole genome shotgun (WGS) entry which is preliminary data.</text>
</comment>
<evidence type="ECO:0000313" key="2">
    <source>
        <dbReference type="Proteomes" id="UP000485058"/>
    </source>
</evidence>
<proteinExistence type="predicted"/>
<dbReference type="SUPFAM" id="SSF51197">
    <property type="entry name" value="Clavaminate synthase-like"/>
    <property type="match status" value="1"/>
</dbReference>
<dbReference type="InterPro" id="IPR035979">
    <property type="entry name" value="RBD_domain_sf"/>
</dbReference>
<dbReference type="EMBL" id="BLLF01001999">
    <property type="protein sequence ID" value="GFH22249.1"/>
    <property type="molecule type" value="Genomic_DNA"/>
</dbReference>
<evidence type="ECO:0000313" key="1">
    <source>
        <dbReference type="EMBL" id="GFH22249.1"/>
    </source>
</evidence>
<dbReference type="CDD" id="cd00590">
    <property type="entry name" value="RRM_SF"/>
    <property type="match status" value="1"/>
</dbReference>
<dbReference type="GO" id="GO:0008168">
    <property type="term" value="F:methyltransferase activity"/>
    <property type="evidence" value="ECO:0007669"/>
    <property type="project" value="UniProtKB-KW"/>
</dbReference>
<dbReference type="InterPro" id="IPR012677">
    <property type="entry name" value="Nucleotide-bd_a/b_plait_sf"/>
</dbReference>
<dbReference type="AlphaFoldDB" id="A0A699ZRD3"/>
<dbReference type="Proteomes" id="UP000485058">
    <property type="component" value="Unassembled WGS sequence"/>
</dbReference>
<protein>
    <submittedName>
        <fullName evidence="1">tRNA methyltransferase</fullName>
    </submittedName>
</protein>
<dbReference type="SUPFAM" id="SSF54928">
    <property type="entry name" value="RNA-binding domain, RBD"/>
    <property type="match status" value="1"/>
</dbReference>
<keyword evidence="1" id="KW-0489">Methyltransferase</keyword>
<accession>A0A699ZRD3</accession>
<name>A0A699ZRD3_HAELA</name>
<reference evidence="1 2" key="1">
    <citation type="submission" date="2020-02" db="EMBL/GenBank/DDBJ databases">
        <title>Draft genome sequence of Haematococcus lacustris strain NIES-144.</title>
        <authorList>
            <person name="Morimoto D."/>
            <person name="Nakagawa S."/>
            <person name="Yoshida T."/>
            <person name="Sawayama S."/>
        </authorList>
    </citation>
    <scope>NUCLEOTIDE SEQUENCE [LARGE SCALE GENOMIC DNA]</scope>
    <source>
        <strain evidence="1 2">NIES-144</strain>
    </source>
</reference>
<dbReference type="Gene3D" id="3.30.70.330">
    <property type="match status" value="1"/>
</dbReference>
<dbReference type="GO" id="GO:0032259">
    <property type="term" value="P:methylation"/>
    <property type="evidence" value="ECO:0007669"/>
    <property type="project" value="UniProtKB-KW"/>
</dbReference>